<reference evidence="15 16" key="1">
    <citation type="journal article" date="2016" name="Genome Biol. Evol.">
        <title>Gene Family Evolution Reflects Adaptation to Soil Environmental Stressors in the Genome of the Collembolan Orchesella cincta.</title>
        <authorList>
            <person name="Faddeeva-Vakhrusheva A."/>
            <person name="Derks M.F."/>
            <person name="Anvar S.Y."/>
            <person name="Agamennone V."/>
            <person name="Suring W."/>
            <person name="Smit S."/>
            <person name="van Straalen N.M."/>
            <person name="Roelofs D."/>
        </authorList>
    </citation>
    <scope>NUCLEOTIDE SEQUENCE [LARGE SCALE GENOMIC DNA]</scope>
    <source>
        <tissue evidence="15">Mixed pool</tissue>
    </source>
</reference>
<dbReference type="Gene3D" id="3.20.20.80">
    <property type="entry name" value="Glycosidases"/>
    <property type="match status" value="1"/>
</dbReference>
<dbReference type="AlphaFoldDB" id="A0A1D2MPS4"/>
<dbReference type="EC" id="3.2.1.51" evidence="5"/>
<accession>A0A1D2MPS4</accession>
<dbReference type="Proteomes" id="UP000094527">
    <property type="component" value="Unassembled WGS sequence"/>
</dbReference>
<dbReference type="InterPro" id="IPR013780">
    <property type="entry name" value="Glyco_hydro_b"/>
</dbReference>
<dbReference type="GO" id="GO:0004560">
    <property type="term" value="F:alpha-L-fucosidase activity"/>
    <property type="evidence" value="ECO:0007669"/>
    <property type="project" value="UniProtKB-EC"/>
</dbReference>
<comment type="catalytic activity">
    <reaction evidence="1">
        <text>a neolactoside IV(2)-alpha-Fuc-nLc4Cer(d18:1(4E)) + H2O = a neolactoside nLc4Cer(d18:1(4E)) + L-fucose</text>
        <dbReference type="Rhea" id="RHEA:48224"/>
        <dbReference type="ChEBI" id="CHEBI:2181"/>
        <dbReference type="ChEBI" id="CHEBI:15377"/>
        <dbReference type="ChEBI" id="CHEBI:17006"/>
        <dbReference type="ChEBI" id="CHEBI:28691"/>
    </reaction>
    <physiologicalReaction direction="left-to-right" evidence="1">
        <dbReference type="Rhea" id="RHEA:48225"/>
    </physiologicalReaction>
</comment>
<evidence type="ECO:0000256" key="8">
    <source>
        <dbReference type="ARBA" id="ARBA00023180"/>
    </source>
</evidence>
<evidence type="ECO:0000256" key="9">
    <source>
        <dbReference type="ARBA" id="ARBA00023295"/>
    </source>
</evidence>
<comment type="catalytic activity">
    <reaction evidence="2">
        <text>a neolactoside IV(2)-alpha-Fuc-nLc4Cer(d18:0) + H2O = a neolactoside nLc4Cer(d18:0) + L-fucose</text>
        <dbReference type="Rhea" id="RHEA:49308"/>
        <dbReference type="ChEBI" id="CHEBI:2181"/>
        <dbReference type="ChEBI" id="CHEBI:15377"/>
        <dbReference type="ChEBI" id="CHEBI:91119"/>
        <dbReference type="ChEBI" id="CHEBI:91121"/>
    </reaction>
    <physiologicalReaction direction="left-to-right" evidence="2">
        <dbReference type="Rhea" id="RHEA:49309"/>
    </physiologicalReaction>
</comment>
<comment type="similarity">
    <text evidence="4">Belongs to the glycosyl hydrolase 29 family.</text>
</comment>
<evidence type="ECO:0000256" key="1">
    <source>
        <dbReference type="ARBA" id="ARBA00000321"/>
    </source>
</evidence>
<keyword evidence="8" id="KW-0325">Glycoprotein</keyword>
<feature type="domain" description="Glycoside hydrolase family 29 N-terminal" evidence="13">
    <location>
        <begin position="66"/>
        <end position="402"/>
    </location>
</feature>
<dbReference type="Pfam" id="PF16757">
    <property type="entry name" value="Fucosidase_C"/>
    <property type="match status" value="1"/>
</dbReference>
<dbReference type="OrthoDB" id="6039950at2759"/>
<evidence type="ECO:0000256" key="6">
    <source>
        <dbReference type="ARBA" id="ARBA00022729"/>
    </source>
</evidence>
<dbReference type="GO" id="GO:0006004">
    <property type="term" value="P:fucose metabolic process"/>
    <property type="evidence" value="ECO:0007669"/>
    <property type="project" value="InterPro"/>
</dbReference>
<keyword evidence="9" id="KW-0326">Glycosidase</keyword>
<dbReference type="PANTHER" id="PTHR10030:SF37">
    <property type="entry name" value="ALPHA-L-FUCOSIDASE-RELATED"/>
    <property type="match status" value="1"/>
</dbReference>
<feature type="chain" id="PRO_5025468071" description="Putative alpha-L-fucosidase" evidence="12">
    <location>
        <begin position="21"/>
        <end position="498"/>
    </location>
</feature>
<dbReference type="PROSITE" id="PS00385">
    <property type="entry name" value="ALPHA_L_FUCOSIDASE"/>
    <property type="match status" value="1"/>
</dbReference>
<name>A0A1D2MPS4_ORCCI</name>
<evidence type="ECO:0000259" key="13">
    <source>
        <dbReference type="Pfam" id="PF01120"/>
    </source>
</evidence>
<evidence type="ECO:0000256" key="7">
    <source>
        <dbReference type="ARBA" id="ARBA00022801"/>
    </source>
</evidence>
<organism evidence="15 16">
    <name type="scientific">Orchesella cincta</name>
    <name type="common">Springtail</name>
    <name type="synonym">Podura cincta</name>
    <dbReference type="NCBI Taxonomy" id="48709"/>
    <lineage>
        <taxon>Eukaryota</taxon>
        <taxon>Metazoa</taxon>
        <taxon>Ecdysozoa</taxon>
        <taxon>Arthropoda</taxon>
        <taxon>Hexapoda</taxon>
        <taxon>Collembola</taxon>
        <taxon>Entomobryomorpha</taxon>
        <taxon>Entomobryoidea</taxon>
        <taxon>Orchesellidae</taxon>
        <taxon>Orchesellinae</taxon>
        <taxon>Orchesella</taxon>
    </lineage>
</organism>
<keyword evidence="16" id="KW-1185">Reference proteome</keyword>
<evidence type="ECO:0000256" key="10">
    <source>
        <dbReference type="ARBA" id="ARBA00074133"/>
    </source>
</evidence>
<protein>
    <recommendedName>
        <fullName evidence="10">Putative alpha-L-fucosidase</fullName>
        <ecNumber evidence="5">3.2.1.51</ecNumber>
    </recommendedName>
    <alternativeName>
        <fullName evidence="11">Alpha-L-fucoside fucohydrolase</fullName>
    </alternativeName>
</protein>
<evidence type="ECO:0000256" key="2">
    <source>
        <dbReference type="ARBA" id="ARBA00000419"/>
    </source>
</evidence>
<dbReference type="SUPFAM" id="SSF51445">
    <property type="entry name" value="(Trans)glycosidases"/>
    <property type="match status" value="1"/>
</dbReference>
<feature type="domain" description="Alpha-L-fucosidase C-terminal" evidence="14">
    <location>
        <begin position="414"/>
        <end position="495"/>
    </location>
</feature>
<evidence type="ECO:0000256" key="5">
    <source>
        <dbReference type="ARBA" id="ARBA00012662"/>
    </source>
</evidence>
<evidence type="ECO:0000256" key="4">
    <source>
        <dbReference type="ARBA" id="ARBA00007951"/>
    </source>
</evidence>
<dbReference type="FunFam" id="3.20.20.80:FF:000027">
    <property type="entry name" value="Alpha-L-fucosidase"/>
    <property type="match status" value="1"/>
</dbReference>
<dbReference type="Gene3D" id="2.60.40.1180">
    <property type="entry name" value="Golgi alpha-mannosidase II"/>
    <property type="match status" value="1"/>
</dbReference>
<dbReference type="STRING" id="48709.A0A1D2MPS4"/>
<comment type="function">
    <text evidence="3">Alpha-L-fucosidase is responsible for hydrolyzing the alpha-1,6-linked fucose joined to the reducing-end N-acetylglucosamine of the carbohydrate moieties of glycoproteins.</text>
</comment>
<dbReference type="InterPro" id="IPR057739">
    <property type="entry name" value="Glyco_hydro_29_N"/>
</dbReference>
<evidence type="ECO:0000256" key="11">
    <source>
        <dbReference type="ARBA" id="ARBA00081661"/>
    </source>
</evidence>
<sequence>MGQKLFVTLLLLAATTQIDCKGSFQTYNYEAREQYRLKNLYKQNEINSVDSHWKKDALKQSNFVVSQVKPKRYDPTWPSLDARPLPAWYDQDKIGIFIHWGVYSVPGVASEWFWKQWQNGNNETTRFMENNFKPNSTYQEFAPQFTAEFYDPVQWAELFKKSGARYIVLTSKHHEGYTLWPSRYSFSWNAQDVGPHRNVLGDLAKAIRNQTDLKFGLYHSLYEWFNPLWTYDTQNNLTTDEFVRFKTLPELYELVNEYEPEVVWSDGEWEAPDDYWQSKEFLAWLYNESPVRETVVTNDRWGHETLCEHGGYYTCADRYNPGVLQPHKWENCMTLDKDSWGYRRNAKIEDYLTPEELMRTIVESVSCGGNVLVNVGPTREGIIPVIQQERLEQMGEWLDINGPAIYNSIPYTVQNDTVTPGVWYTMSADESQVYAMITNWPGSSITLGSITPSAQDAVAMLGSEGPLSWAQTSDGIVIQLPKQDSVKSQWVWTLVFER</sequence>
<dbReference type="OMA" id="GPWEFCV"/>
<feature type="signal peptide" evidence="12">
    <location>
        <begin position="1"/>
        <end position="20"/>
    </location>
</feature>
<proteinExistence type="inferred from homology"/>
<dbReference type="InterPro" id="IPR018526">
    <property type="entry name" value="Glyco_hydro_29_CS"/>
</dbReference>
<evidence type="ECO:0000313" key="15">
    <source>
        <dbReference type="EMBL" id="ODM95043.1"/>
    </source>
</evidence>
<gene>
    <name evidence="15" type="ORF">Ocin01_11643</name>
</gene>
<dbReference type="GO" id="GO:0005764">
    <property type="term" value="C:lysosome"/>
    <property type="evidence" value="ECO:0007669"/>
    <property type="project" value="TreeGrafter"/>
</dbReference>
<evidence type="ECO:0000313" key="16">
    <source>
        <dbReference type="Proteomes" id="UP000094527"/>
    </source>
</evidence>
<evidence type="ECO:0000256" key="3">
    <source>
        <dbReference type="ARBA" id="ARBA00004071"/>
    </source>
</evidence>
<dbReference type="SMART" id="SM00812">
    <property type="entry name" value="Alpha_L_fucos"/>
    <property type="match status" value="1"/>
</dbReference>
<evidence type="ECO:0000259" key="14">
    <source>
        <dbReference type="Pfam" id="PF16757"/>
    </source>
</evidence>
<keyword evidence="6 12" id="KW-0732">Signal</keyword>
<dbReference type="Pfam" id="PF01120">
    <property type="entry name" value="Alpha_L_fucos"/>
    <property type="match status" value="1"/>
</dbReference>
<dbReference type="PRINTS" id="PR00741">
    <property type="entry name" value="GLHYDRLASE29"/>
</dbReference>
<dbReference type="EMBL" id="LJIJ01000718">
    <property type="protein sequence ID" value="ODM95043.1"/>
    <property type="molecule type" value="Genomic_DNA"/>
</dbReference>
<dbReference type="PANTHER" id="PTHR10030">
    <property type="entry name" value="ALPHA-L-FUCOSIDASE"/>
    <property type="match status" value="1"/>
</dbReference>
<dbReference type="InterPro" id="IPR017853">
    <property type="entry name" value="GH"/>
</dbReference>
<keyword evidence="7" id="KW-0378">Hydrolase</keyword>
<evidence type="ECO:0000256" key="12">
    <source>
        <dbReference type="SAM" id="SignalP"/>
    </source>
</evidence>
<dbReference type="InterPro" id="IPR000933">
    <property type="entry name" value="Glyco_hydro_29"/>
</dbReference>
<dbReference type="InterPro" id="IPR031919">
    <property type="entry name" value="Fucosidase_C"/>
</dbReference>
<comment type="caution">
    <text evidence="15">The sequence shown here is derived from an EMBL/GenBank/DDBJ whole genome shotgun (WGS) entry which is preliminary data.</text>
</comment>
<dbReference type="InterPro" id="IPR016286">
    <property type="entry name" value="FUC_metazoa-typ"/>
</dbReference>
<dbReference type="GO" id="GO:0016139">
    <property type="term" value="P:glycoside catabolic process"/>
    <property type="evidence" value="ECO:0007669"/>
    <property type="project" value="TreeGrafter"/>
</dbReference>